<evidence type="ECO:0000256" key="1">
    <source>
        <dbReference type="SAM" id="MobiDB-lite"/>
    </source>
</evidence>
<sequence>ASRSIHDVRSRALLVRPLPDGIGQSVDQIGIRRVRILKDSLLTHATFECHRRPRGSLLISHHSLRRFALEEETRVTDVRRSVSELVASQGPRAPLQSAVLAVLAAVRIVAAEAPLGSPRFPARHLDGGVLEGHRGQCDVLEWTFDDTHNRSTALRSDGESGAEERDEKEGEKERGETDH</sequence>
<feature type="compositionally biased region" description="Basic and acidic residues" evidence="1">
    <location>
        <begin position="156"/>
        <end position="179"/>
    </location>
</feature>
<proteinExistence type="predicted"/>
<feature type="non-terminal residue" evidence="2">
    <location>
        <position position="1"/>
    </location>
</feature>
<feature type="non-terminal residue" evidence="2">
    <location>
        <position position="179"/>
    </location>
</feature>
<name>A0AAV5SGW7_9BILA</name>
<protein>
    <submittedName>
        <fullName evidence="2">Uncharacterized protein</fullName>
    </submittedName>
</protein>
<evidence type="ECO:0000313" key="2">
    <source>
        <dbReference type="EMBL" id="GMS82293.1"/>
    </source>
</evidence>
<dbReference type="EMBL" id="BTSX01000002">
    <property type="protein sequence ID" value="GMS82293.1"/>
    <property type="molecule type" value="Genomic_DNA"/>
</dbReference>
<feature type="region of interest" description="Disordered" evidence="1">
    <location>
        <begin position="148"/>
        <end position="179"/>
    </location>
</feature>
<dbReference type="Proteomes" id="UP001432027">
    <property type="component" value="Unassembled WGS sequence"/>
</dbReference>
<accession>A0AAV5SGW7</accession>
<keyword evidence="3" id="KW-1185">Reference proteome</keyword>
<reference evidence="2" key="1">
    <citation type="submission" date="2023-10" db="EMBL/GenBank/DDBJ databases">
        <title>Genome assembly of Pristionchus species.</title>
        <authorList>
            <person name="Yoshida K."/>
            <person name="Sommer R.J."/>
        </authorList>
    </citation>
    <scope>NUCLEOTIDE SEQUENCE</scope>
    <source>
        <strain evidence="2">RS0144</strain>
    </source>
</reference>
<gene>
    <name evidence="2" type="ORF">PENTCL1PPCAC_4468</name>
</gene>
<evidence type="ECO:0000313" key="3">
    <source>
        <dbReference type="Proteomes" id="UP001432027"/>
    </source>
</evidence>
<comment type="caution">
    <text evidence="2">The sequence shown here is derived from an EMBL/GenBank/DDBJ whole genome shotgun (WGS) entry which is preliminary data.</text>
</comment>
<organism evidence="2 3">
    <name type="scientific">Pristionchus entomophagus</name>
    <dbReference type="NCBI Taxonomy" id="358040"/>
    <lineage>
        <taxon>Eukaryota</taxon>
        <taxon>Metazoa</taxon>
        <taxon>Ecdysozoa</taxon>
        <taxon>Nematoda</taxon>
        <taxon>Chromadorea</taxon>
        <taxon>Rhabditida</taxon>
        <taxon>Rhabditina</taxon>
        <taxon>Diplogasteromorpha</taxon>
        <taxon>Diplogasteroidea</taxon>
        <taxon>Neodiplogasteridae</taxon>
        <taxon>Pristionchus</taxon>
    </lineage>
</organism>
<dbReference type="AlphaFoldDB" id="A0AAV5SGW7"/>